<accession>A0A8H4VY17</accession>
<dbReference type="Proteomes" id="UP000566819">
    <property type="component" value="Unassembled WGS sequence"/>
</dbReference>
<reference evidence="1 2" key="1">
    <citation type="submission" date="2020-03" db="EMBL/GenBank/DDBJ databases">
        <title>Draft Genome Sequence of Cudoniella acicularis.</title>
        <authorList>
            <person name="Buettner E."/>
            <person name="Kellner H."/>
        </authorList>
    </citation>
    <scope>NUCLEOTIDE SEQUENCE [LARGE SCALE GENOMIC DNA]</scope>
    <source>
        <strain evidence="1 2">DSM 108380</strain>
    </source>
</reference>
<evidence type="ECO:0000313" key="2">
    <source>
        <dbReference type="Proteomes" id="UP000566819"/>
    </source>
</evidence>
<proteinExistence type="predicted"/>
<gene>
    <name evidence="1" type="ORF">G7Y89_g11417</name>
</gene>
<protein>
    <recommendedName>
        <fullName evidence="3">Carboxylesterase type B domain-containing protein</fullName>
    </recommendedName>
</protein>
<dbReference type="PANTHER" id="PTHR11559">
    <property type="entry name" value="CARBOXYLESTERASE"/>
    <property type="match status" value="1"/>
</dbReference>
<name>A0A8H4VY17_9HELO</name>
<organism evidence="1 2">
    <name type="scientific">Cudoniella acicularis</name>
    <dbReference type="NCBI Taxonomy" id="354080"/>
    <lineage>
        <taxon>Eukaryota</taxon>
        <taxon>Fungi</taxon>
        <taxon>Dikarya</taxon>
        <taxon>Ascomycota</taxon>
        <taxon>Pezizomycotina</taxon>
        <taxon>Leotiomycetes</taxon>
        <taxon>Helotiales</taxon>
        <taxon>Tricladiaceae</taxon>
        <taxon>Cudoniella</taxon>
    </lineage>
</organism>
<evidence type="ECO:0008006" key="3">
    <source>
        <dbReference type="Google" id="ProtNLM"/>
    </source>
</evidence>
<dbReference type="EMBL" id="JAAMPI010001093">
    <property type="protein sequence ID" value="KAF4626741.1"/>
    <property type="molecule type" value="Genomic_DNA"/>
</dbReference>
<sequence length="384" mass="42467">MYMHDWWGNFPTALTNQGQVSGFEDAHGSSVFPGIPFAATTGGNNRSSCIFMAVQWSQVQVAIRNFKAMILQERGLFSPPSICVDYLWNHPDAWLAGAMEMSANAKSGPAYAPVGVELDVVASEVDLYDFETTYFNSTTNTWFSPAIDDITRYSNYVDRLKAGKYPTHVPLLTGNSNGEGTIFSIVYSGENTNFSSWINTFDTDVAHILDDVMIAHYNASDFSTASLESGTQYGDARFDCAVDYLIDLRSLQQDTWVYRFFGEYDNVVGISSIAPTHETKIPFFLGGNECFDALTNVTAPEQALADSMNDWLVEWVKNPSAGPGWDKVTPHSGTVALLGVPGNETEILYGETGDYNERCQTMYNEYTPLHPVVQNPLTSIAESY</sequence>
<dbReference type="SUPFAM" id="SSF53474">
    <property type="entry name" value="alpha/beta-Hydrolases"/>
    <property type="match status" value="1"/>
</dbReference>
<dbReference type="Gene3D" id="3.40.50.1820">
    <property type="entry name" value="alpha/beta hydrolase"/>
    <property type="match status" value="1"/>
</dbReference>
<dbReference type="InterPro" id="IPR029058">
    <property type="entry name" value="AB_hydrolase_fold"/>
</dbReference>
<keyword evidence="2" id="KW-1185">Reference proteome</keyword>
<evidence type="ECO:0000313" key="1">
    <source>
        <dbReference type="EMBL" id="KAF4626741.1"/>
    </source>
</evidence>
<comment type="caution">
    <text evidence="1">The sequence shown here is derived from an EMBL/GenBank/DDBJ whole genome shotgun (WGS) entry which is preliminary data.</text>
</comment>
<dbReference type="InterPro" id="IPR050309">
    <property type="entry name" value="Type-B_Carboxylest/Lipase"/>
</dbReference>
<dbReference type="OrthoDB" id="408631at2759"/>
<dbReference type="AlphaFoldDB" id="A0A8H4VY17"/>